<dbReference type="InterPro" id="IPR016166">
    <property type="entry name" value="FAD-bd_PCMH"/>
</dbReference>
<dbReference type="RefSeq" id="WP_193905123.1">
    <property type="nucleotide sequence ID" value="NZ_JADEXG010000006.1"/>
</dbReference>
<dbReference type="SUPFAM" id="SSF55447">
    <property type="entry name" value="CO dehydrogenase flavoprotein C-terminal domain-like"/>
    <property type="match status" value="1"/>
</dbReference>
<evidence type="ECO:0000313" key="3">
    <source>
        <dbReference type="Proteomes" id="UP000636505"/>
    </source>
</evidence>
<organism evidence="2 3">
    <name type="scientific">Vasconcelosia minhoensis LEGE 07310</name>
    <dbReference type="NCBI Taxonomy" id="915328"/>
    <lineage>
        <taxon>Bacteria</taxon>
        <taxon>Bacillati</taxon>
        <taxon>Cyanobacteriota</taxon>
        <taxon>Cyanophyceae</taxon>
        <taxon>Nodosilineales</taxon>
        <taxon>Cymatolegaceae</taxon>
        <taxon>Vasconcelosia</taxon>
        <taxon>Vasconcelosia minhoensis</taxon>
    </lineage>
</organism>
<name>A0A8J7DKI0_9CYAN</name>
<dbReference type="PANTHER" id="PTHR42659:SF9">
    <property type="entry name" value="XANTHINE DEHYDROGENASE FAD-BINDING SUBUNIT XDHB-RELATED"/>
    <property type="match status" value="1"/>
</dbReference>
<accession>A0A8J7DKI0</accession>
<gene>
    <name evidence="2" type="ORF">IQ241_03985</name>
</gene>
<dbReference type="InterPro" id="IPR036683">
    <property type="entry name" value="CO_DH_flav_C_dom_sf"/>
</dbReference>
<dbReference type="PROSITE" id="PS51387">
    <property type="entry name" value="FAD_PCMH"/>
    <property type="match status" value="1"/>
</dbReference>
<dbReference type="Gene3D" id="3.30.465.10">
    <property type="match status" value="1"/>
</dbReference>
<protein>
    <submittedName>
        <fullName evidence="2">FAD binding domain-containing protein</fullName>
    </submittedName>
</protein>
<dbReference type="EMBL" id="JADEXG010000006">
    <property type="protein sequence ID" value="MBE9076461.1"/>
    <property type="molecule type" value="Genomic_DNA"/>
</dbReference>
<sequence>MDLNNLTAYLCPQSPQELPRWQPGYAWLGGGTWLFSEPQPQLHTLVDLGALGWNEVEANQTGLIIGATCHLSQLKTFSYPSEWTAVQGLQQAIRALASFKVHNSATLAGNLCLALPASPFAPMMVALAAEYELLDPAGAVRTVAAKDFQTGARQTVLAPGELLRSVRIPIEFLTWRVSFQRIYVASAGVAIAIIAAARCPKTGQTRLALGGSLSHPRLLTFSSLPELAAIGPAIDNQIAATTYLDDFSASRPYRRQVTRVLAERGLRELGSE</sequence>
<feature type="domain" description="FAD-binding PCMH-type" evidence="1">
    <location>
        <begin position="1"/>
        <end position="173"/>
    </location>
</feature>
<dbReference type="SUPFAM" id="SSF56176">
    <property type="entry name" value="FAD-binding/transporter-associated domain-like"/>
    <property type="match status" value="1"/>
</dbReference>
<dbReference type="InterPro" id="IPR051312">
    <property type="entry name" value="Diverse_Substr_Oxidored"/>
</dbReference>
<evidence type="ECO:0000259" key="1">
    <source>
        <dbReference type="PROSITE" id="PS51387"/>
    </source>
</evidence>
<dbReference type="Pfam" id="PF00941">
    <property type="entry name" value="FAD_binding_5"/>
    <property type="match status" value="1"/>
</dbReference>
<dbReference type="GO" id="GO:0071949">
    <property type="term" value="F:FAD binding"/>
    <property type="evidence" value="ECO:0007669"/>
    <property type="project" value="InterPro"/>
</dbReference>
<comment type="caution">
    <text evidence="2">The sequence shown here is derived from an EMBL/GenBank/DDBJ whole genome shotgun (WGS) entry which is preliminary data.</text>
</comment>
<dbReference type="InterPro" id="IPR002346">
    <property type="entry name" value="Mopterin_DH_FAD-bd"/>
</dbReference>
<dbReference type="Proteomes" id="UP000636505">
    <property type="component" value="Unassembled WGS sequence"/>
</dbReference>
<dbReference type="InterPro" id="IPR016169">
    <property type="entry name" value="FAD-bd_PCMH_sub2"/>
</dbReference>
<dbReference type="InterPro" id="IPR036318">
    <property type="entry name" value="FAD-bd_PCMH-like_sf"/>
</dbReference>
<keyword evidence="3" id="KW-1185">Reference proteome</keyword>
<dbReference type="GO" id="GO:0016491">
    <property type="term" value="F:oxidoreductase activity"/>
    <property type="evidence" value="ECO:0007669"/>
    <property type="project" value="InterPro"/>
</dbReference>
<dbReference type="PANTHER" id="PTHR42659">
    <property type="entry name" value="XANTHINE DEHYDROGENASE SUBUNIT C-RELATED"/>
    <property type="match status" value="1"/>
</dbReference>
<reference evidence="2" key="1">
    <citation type="submission" date="2020-10" db="EMBL/GenBank/DDBJ databases">
        <authorList>
            <person name="Castelo-Branco R."/>
            <person name="Eusebio N."/>
            <person name="Adriana R."/>
            <person name="Vieira A."/>
            <person name="Brugerolle De Fraissinette N."/>
            <person name="Rezende De Castro R."/>
            <person name="Schneider M.P."/>
            <person name="Vasconcelos V."/>
            <person name="Leao P.N."/>
        </authorList>
    </citation>
    <scope>NUCLEOTIDE SEQUENCE</scope>
    <source>
        <strain evidence="2">LEGE 07310</strain>
    </source>
</reference>
<dbReference type="AlphaFoldDB" id="A0A8J7DKI0"/>
<evidence type="ECO:0000313" key="2">
    <source>
        <dbReference type="EMBL" id="MBE9076461.1"/>
    </source>
</evidence>
<proteinExistence type="predicted"/>